<evidence type="ECO:0000313" key="2">
    <source>
        <dbReference type="EMBL" id="MBO8429210.1"/>
    </source>
</evidence>
<dbReference type="InterPro" id="IPR002491">
    <property type="entry name" value="ABC_transptr_periplasmic_BD"/>
</dbReference>
<dbReference type="PANTHER" id="PTHR30535">
    <property type="entry name" value="VITAMIN B12-BINDING PROTEIN"/>
    <property type="match status" value="1"/>
</dbReference>
<name>A0A9D9DMA4_9BACT</name>
<dbReference type="GO" id="GO:0071281">
    <property type="term" value="P:cellular response to iron ion"/>
    <property type="evidence" value="ECO:0007669"/>
    <property type="project" value="TreeGrafter"/>
</dbReference>
<organism evidence="2 3">
    <name type="scientific">Candidatus Egerieousia excrementavium</name>
    <dbReference type="NCBI Taxonomy" id="2840778"/>
    <lineage>
        <taxon>Bacteria</taxon>
        <taxon>Pseudomonadati</taxon>
        <taxon>Bacteroidota</taxon>
        <taxon>Bacteroidia</taxon>
        <taxon>Bacteroidales</taxon>
        <taxon>Candidatus Egerieousia</taxon>
    </lineage>
</organism>
<reference evidence="2" key="2">
    <citation type="journal article" date="2021" name="PeerJ">
        <title>Extensive microbial diversity within the chicken gut microbiome revealed by metagenomics and culture.</title>
        <authorList>
            <person name="Gilroy R."/>
            <person name="Ravi A."/>
            <person name="Getino M."/>
            <person name="Pursley I."/>
            <person name="Horton D.L."/>
            <person name="Alikhan N.F."/>
            <person name="Baker D."/>
            <person name="Gharbi K."/>
            <person name="Hall N."/>
            <person name="Watson M."/>
            <person name="Adriaenssens E.M."/>
            <person name="Foster-Nyarko E."/>
            <person name="Jarju S."/>
            <person name="Secka A."/>
            <person name="Antonio M."/>
            <person name="Oren A."/>
            <person name="Chaudhuri R.R."/>
            <person name="La Ragione R."/>
            <person name="Hildebrand F."/>
            <person name="Pallen M.J."/>
        </authorList>
    </citation>
    <scope>NUCLEOTIDE SEQUENCE</scope>
    <source>
        <strain evidence="2">15467</strain>
    </source>
</reference>
<accession>A0A9D9DMA4</accession>
<feature type="domain" description="Fe/B12 periplasmic-binding" evidence="1">
    <location>
        <begin position="90"/>
        <end position="363"/>
    </location>
</feature>
<reference evidence="2" key="1">
    <citation type="submission" date="2020-10" db="EMBL/GenBank/DDBJ databases">
        <authorList>
            <person name="Gilroy R."/>
        </authorList>
    </citation>
    <scope>NUCLEOTIDE SEQUENCE</scope>
    <source>
        <strain evidence="2">15467</strain>
    </source>
</reference>
<dbReference type="Pfam" id="PF01497">
    <property type="entry name" value="Peripla_BP_2"/>
    <property type="match status" value="1"/>
</dbReference>
<gene>
    <name evidence="2" type="ORF">IAC68_04680</name>
</gene>
<comment type="caution">
    <text evidence="2">The sequence shown here is derived from an EMBL/GenBank/DDBJ whole genome shotgun (WGS) entry which is preliminary data.</text>
</comment>
<dbReference type="Proteomes" id="UP000823635">
    <property type="component" value="Unassembled WGS sequence"/>
</dbReference>
<evidence type="ECO:0000259" key="1">
    <source>
        <dbReference type="PROSITE" id="PS50983"/>
    </source>
</evidence>
<sequence>MKRHVAIAVAAAILLAGCNGQKGKGNLHESGTVEYAKYFTIEDADSTIKKITVADMWSGGESYQTYTLVPREIYGSFINDPYALPCPVERAVCMSTSHVAYLNALGKSETIKGVSGTRFIYDSTARALVMEDKIKDVGTESLPNYELIMSLNPDIVFAYGISGADNTYISKLRELGIKVMAIGDYLENHPVGRMEYIKIFGLLTGETRKADSIYTYARDAYISLKNSIAEKTTEKTKVLINSPYNGLWYIPGAENYMSRLVEDAGGTILGSRKGETKSSIAGIETVYRYALNADVWLNPGDMSLETLKKANPLFAGIPSISDRQVYNNSKRRTPAGGSDFWERGAVEPHVILKDLSIILHPELRTTDTDTLKYHYRLE</sequence>
<dbReference type="PROSITE" id="PS51257">
    <property type="entry name" value="PROKAR_LIPOPROTEIN"/>
    <property type="match status" value="1"/>
</dbReference>
<dbReference type="EMBL" id="JADINB010000103">
    <property type="protein sequence ID" value="MBO8429210.1"/>
    <property type="molecule type" value="Genomic_DNA"/>
</dbReference>
<evidence type="ECO:0000313" key="3">
    <source>
        <dbReference type="Proteomes" id="UP000823635"/>
    </source>
</evidence>
<dbReference type="Gene3D" id="3.40.50.1980">
    <property type="entry name" value="Nitrogenase molybdenum iron protein domain"/>
    <property type="match status" value="2"/>
</dbReference>
<dbReference type="PROSITE" id="PS50983">
    <property type="entry name" value="FE_B12_PBP"/>
    <property type="match status" value="1"/>
</dbReference>
<dbReference type="AlphaFoldDB" id="A0A9D9DMA4"/>
<dbReference type="SUPFAM" id="SSF53807">
    <property type="entry name" value="Helical backbone' metal receptor"/>
    <property type="match status" value="1"/>
</dbReference>
<dbReference type="InterPro" id="IPR050902">
    <property type="entry name" value="ABC_Transporter_SBP"/>
</dbReference>
<proteinExistence type="predicted"/>
<protein>
    <submittedName>
        <fullName evidence="2">ABC transporter substrate-binding protein</fullName>
    </submittedName>
</protein>
<dbReference type="PANTHER" id="PTHR30535:SF34">
    <property type="entry name" value="MOLYBDATE-BINDING PROTEIN MOLA"/>
    <property type="match status" value="1"/>
</dbReference>